<evidence type="ECO:0000256" key="7">
    <source>
        <dbReference type="PIRSR" id="PIRSR001369-1"/>
    </source>
</evidence>
<evidence type="ECO:0000256" key="2">
    <source>
        <dbReference type="ARBA" id="ARBA00010566"/>
    </source>
</evidence>
<protein>
    <recommendedName>
        <fullName evidence="6">Citrate synthase</fullName>
    </recommendedName>
</protein>
<evidence type="ECO:0000256" key="3">
    <source>
        <dbReference type="ARBA" id="ARBA00022532"/>
    </source>
</evidence>
<accession>A0A953M241</accession>
<dbReference type="Gene3D" id="1.10.580.10">
    <property type="entry name" value="Citrate Synthase, domain 1"/>
    <property type="match status" value="1"/>
</dbReference>
<evidence type="ECO:0000313" key="8">
    <source>
        <dbReference type="EMBL" id="MBZ0157097.1"/>
    </source>
</evidence>
<dbReference type="PRINTS" id="PR00143">
    <property type="entry name" value="CITRTSNTHASE"/>
</dbReference>
<dbReference type="SUPFAM" id="SSF48256">
    <property type="entry name" value="Citrate synthase"/>
    <property type="match status" value="1"/>
</dbReference>
<dbReference type="InterPro" id="IPR011278">
    <property type="entry name" value="2-MeCitrate/Citrate_synth_II"/>
</dbReference>
<dbReference type="EMBL" id="JAIOIV010000105">
    <property type="protein sequence ID" value="MBZ0157097.1"/>
    <property type="molecule type" value="Genomic_DNA"/>
</dbReference>
<feature type="active site" evidence="7">
    <location>
        <position position="263"/>
    </location>
</feature>
<dbReference type="InterPro" id="IPR016142">
    <property type="entry name" value="Citrate_synth-like_lrg_a-sub"/>
</dbReference>
<evidence type="ECO:0000256" key="5">
    <source>
        <dbReference type="ARBA" id="ARBA00049288"/>
    </source>
</evidence>
<evidence type="ECO:0000256" key="1">
    <source>
        <dbReference type="ARBA" id="ARBA00004751"/>
    </source>
</evidence>
<reference evidence="8" key="1">
    <citation type="journal article" date="2021" name="bioRxiv">
        <title>Unraveling nitrogen, sulfur and carbon metabolic pathways and microbial community transcriptional responses to substrate deprivation and toxicity stresses in a bioreactor mimicking anoxic brackish coastal sediment conditions.</title>
        <authorList>
            <person name="Martins P.D."/>
            <person name="Echeveste M.J."/>
            <person name="Arshad A."/>
            <person name="Kurth J."/>
            <person name="Ouboter H."/>
            <person name="Jetten M.S.M."/>
            <person name="Welte C.U."/>
        </authorList>
    </citation>
    <scope>NUCLEOTIDE SEQUENCE</scope>
    <source>
        <strain evidence="8">MAG_39</strain>
    </source>
</reference>
<dbReference type="InterPro" id="IPR036969">
    <property type="entry name" value="Citrate_synthase_sf"/>
</dbReference>
<evidence type="ECO:0000256" key="4">
    <source>
        <dbReference type="ARBA" id="ARBA00022679"/>
    </source>
</evidence>
<proteinExistence type="inferred from homology"/>
<dbReference type="PANTHER" id="PTHR11739">
    <property type="entry name" value="CITRATE SYNTHASE"/>
    <property type="match status" value="1"/>
</dbReference>
<dbReference type="InterPro" id="IPR016143">
    <property type="entry name" value="Citrate_synth-like_sm_a-sub"/>
</dbReference>
<evidence type="ECO:0000313" key="9">
    <source>
        <dbReference type="Proteomes" id="UP000705867"/>
    </source>
</evidence>
<dbReference type="AlphaFoldDB" id="A0A953M241"/>
<comment type="pathway">
    <text evidence="1">Carbohydrate metabolism; tricarboxylic acid cycle; isocitrate from oxaloacetate: step 1/2.</text>
</comment>
<dbReference type="NCBIfam" id="TIGR01800">
    <property type="entry name" value="cit_synth_II"/>
    <property type="match status" value="1"/>
</dbReference>
<keyword evidence="4 6" id="KW-0808">Transferase</keyword>
<dbReference type="PIRSF" id="PIRSF001369">
    <property type="entry name" value="Citrate_synth"/>
    <property type="match status" value="1"/>
</dbReference>
<reference evidence="8" key="2">
    <citation type="submission" date="2021-08" db="EMBL/GenBank/DDBJ databases">
        <authorList>
            <person name="Dalcin Martins P."/>
        </authorList>
    </citation>
    <scope>NUCLEOTIDE SEQUENCE</scope>
    <source>
        <strain evidence="8">MAG_39</strain>
    </source>
</reference>
<sequence length="398" mass="44482">MSEAVHIKNTGLRGIAVADTKISFIDGEQGILIYRGYRIEELAEKSSFLETAFLLLYGALPDKKKLEEFTRHIAEERKLPDFIHGCLEKIPKQASPMDVLQASVPLLAAADPEVAEETREANVRKAIRLISRLPALVAAWHRIRNGLEPLPPDSGLTHAGNFLWQLHGEKPDPGTARDLDVCLILHADHTFNASTFACREVVSTQAHMYSGVAAGIGALSGPLHGGANARVMRMLMEIESEKDIPAWVRRQLEQGKKIMGMGHAVYKTTDPRAKILREMSRRLGEKFGQPKWYELSVRVEQAAVAEFERRGMMTLKPNVDFYSASVYCMMGIPADLMTPLFALSRIAGWCAHIIEEKFADAQKKPELYRPESEYIGMYCGQMGCVYQEIEDRKPASQS</sequence>
<name>A0A953M241_9BACT</name>
<keyword evidence="3" id="KW-0816">Tricarboxylic acid cycle</keyword>
<gene>
    <name evidence="8" type="ORF">K8I29_12905</name>
</gene>
<dbReference type="CDD" id="cd06110">
    <property type="entry name" value="BSuCS-II_like"/>
    <property type="match status" value="1"/>
</dbReference>
<dbReference type="GO" id="GO:0006099">
    <property type="term" value="P:tricarboxylic acid cycle"/>
    <property type="evidence" value="ECO:0007669"/>
    <property type="project" value="UniProtKB-KW"/>
</dbReference>
<dbReference type="Proteomes" id="UP000705867">
    <property type="component" value="Unassembled WGS sequence"/>
</dbReference>
<dbReference type="GO" id="GO:0036440">
    <property type="term" value="F:citrate synthase activity"/>
    <property type="evidence" value="ECO:0007669"/>
    <property type="project" value="UniProtKB-EC"/>
</dbReference>
<dbReference type="Pfam" id="PF00285">
    <property type="entry name" value="Citrate_synt"/>
    <property type="match status" value="1"/>
</dbReference>
<dbReference type="GO" id="GO:0005737">
    <property type="term" value="C:cytoplasm"/>
    <property type="evidence" value="ECO:0007669"/>
    <property type="project" value="InterPro"/>
</dbReference>
<dbReference type="GO" id="GO:0005975">
    <property type="term" value="P:carbohydrate metabolic process"/>
    <property type="evidence" value="ECO:0007669"/>
    <property type="project" value="TreeGrafter"/>
</dbReference>
<comment type="similarity">
    <text evidence="2 6">Belongs to the citrate synthase family.</text>
</comment>
<evidence type="ECO:0000256" key="6">
    <source>
        <dbReference type="PIRNR" id="PIRNR001369"/>
    </source>
</evidence>
<organism evidence="8 9">
    <name type="scientific">Candidatus Nitrobium versatile</name>
    <dbReference type="NCBI Taxonomy" id="2884831"/>
    <lineage>
        <taxon>Bacteria</taxon>
        <taxon>Pseudomonadati</taxon>
        <taxon>Nitrospirota</taxon>
        <taxon>Nitrospiria</taxon>
        <taxon>Nitrospirales</taxon>
        <taxon>Nitrospiraceae</taxon>
        <taxon>Candidatus Nitrobium</taxon>
    </lineage>
</organism>
<comment type="catalytic activity">
    <reaction evidence="5">
        <text>oxaloacetate + acetyl-CoA + H2O = citrate + CoA + H(+)</text>
        <dbReference type="Rhea" id="RHEA:16845"/>
        <dbReference type="ChEBI" id="CHEBI:15377"/>
        <dbReference type="ChEBI" id="CHEBI:15378"/>
        <dbReference type="ChEBI" id="CHEBI:16452"/>
        <dbReference type="ChEBI" id="CHEBI:16947"/>
        <dbReference type="ChEBI" id="CHEBI:57287"/>
        <dbReference type="ChEBI" id="CHEBI:57288"/>
        <dbReference type="EC" id="2.3.3.16"/>
    </reaction>
</comment>
<dbReference type="Gene3D" id="1.10.230.10">
    <property type="entry name" value="Cytochrome P450-Terp, domain 2"/>
    <property type="match status" value="1"/>
</dbReference>
<feature type="active site" evidence="7">
    <location>
        <position position="320"/>
    </location>
</feature>
<dbReference type="InterPro" id="IPR002020">
    <property type="entry name" value="Citrate_synthase"/>
</dbReference>
<dbReference type="PANTHER" id="PTHR11739:SF4">
    <property type="entry name" value="CITRATE SYNTHASE, PEROXISOMAL"/>
    <property type="match status" value="1"/>
</dbReference>
<comment type="caution">
    <text evidence="8">The sequence shown here is derived from an EMBL/GenBank/DDBJ whole genome shotgun (WGS) entry which is preliminary data.</text>
</comment>
<dbReference type="InterPro" id="IPR024176">
    <property type="entry name" value="Citrate_synthase_bac-typ"/>
</dbReference>